<dbReference type="InterPro" id="IPR050904">
    <property type="entry name" value="Adhesion/Biosynth-related"/>
</dbReference>
<gene>
    <name evidence="3" type="ORF">ENR23_13710</name>
</gene>
<dbReference type="InterPro" id="IPR036378">
    <property type="entry name" value="FAS1_dom_sf"/>
</dbReference>
<dbReference type="InterPro" id="IPR000782">
    <property type="entry name" value="FAS1_domain"/>
</dbReference>
<comment type="caution">
    <text evidence="3">The sequence shown here is derived from an EMBL/GenBank/DDBJ whole genome shotgun (WGS) entry which is preliminary data.</text>
</comment>
<evidence type="ECO:0000313" key="3">
    <source>
        <dbReference type="EMBL" id="HGZ44448.1"/>
    </source>
</evidence>
<dbReference type="SUPFAM" id="SSF82153">
    <property type="entry name" value="FAS1 domain"/>
    <property type="match status" value="1"/>
</dbReference>
<protein>
    <submittedName>
        <fullName evidence="3">Fasciclin domain-containing protein</fullName>
    </submittedName>
</protein>
<dbReference type="PROSITE" id="PS50213">
    <property type="entry name" value="FAS1"/>
    <property type="match status" value="1"/>
</dbReference>
<organism evidence="3">
    <name type="scientific">Eiseniibacteriota bacterium</name>
    <dbReference type="NCBI Taxonomy" id="2212470"/>
    <lineage>
        <taxon>Bacteria</taxon>
        <taxon>Candidatus Eiseniibacteriota</taxon>
    </lineage>
</organism>
<dbReference type="GO" id="GO:0005615">
    <property type="term" value="C:extracellular space"/>
    <property type="evidence" value="ECO:0007669"/>
    <property type="project" value="TreeGrafter"/>
</dbReference>
<dbReference type="PANTHER" id="PTHR10900:SF77">
    <property type="entry name" value="FI19380P1"/>
    <property type="match status" value="1"/>
</dbReference>
<keyword evidence="1" id="KW-0732">Signal</keyword>
<feature type="chain" id="PRO_5032388791" evidence="1">
    <location>
        <begin position="21"/>
        <end position="171"/>
    </location>
</feature>
<dbReference type="PANTHER" id="PTHR10900">
    <property type="entry name" value="PERIOSTIN-RELATED"/>
    <property type="match status" value="1"/>
</dbReference>
<sequence length="171" mass="17009">MQIRTLAASLALAATAALVAAPFAAAGGNYGAAAGKPGNIVQVAKSAGSFNTLIKALEATDLVGTLSGQGKGPFTVFAPTDAAFNALPAGTLDALLADPARLKSILLYHVVEGDVRAAQVVGLSSARTVNGAALTITVNGGAVKVNDANVVKTDVLARNGVIHVIDKVLIP</sequence>
<dbReference type="EMBL" id="DSQF01000028">
    <property type="protein sequence ID" value="HGZ44448.1"/>
    <property type="molecule type" value="Genomic_DNA"/>
</dbReference>
<dbReference type="AlphaFoldDB" id="A0A832I8B3"/>
<dbReference type="Pfam" id="PF02469">
    <property type="entry name" value="Fasciclin"/>
    <property type="match status" value="1"/>
</dbReference>
<feature type="signal peptide" evidence="1">
    <location>
        <begin position="1"/>
        <end position="20"/>
    </location>
</feature>
<proteinExistence type="predicted"/>
<evidence type="ECO:0000259" key="2">
    <source>
        <dbReference type="PROSITE" id="PS50213"/>
    </source>
</evidence>
<name>A0A832I8B3_UNCEI</name>
<accession>A0A832I8B3</accession>
<feature type="domain" description="FAS1" evidence="2">
    <location>
        <begin position="37"/>
        <end position="169"/>
    </location>
</feature>
<evidence type="ECO:0000256" key="1">
    <source>
        <dbReference type="SAM" id="SignalP"/>
    </source>
</evidence>
<dbReference type="SMART" id="SM00554">
    <property type="entry name" value="FAS1"/>
    <property type="match status" value="1"/>
</dbReference>
<dbReference type="FunFam" id="2.30.180.10:FF:000019">
    <property type="entry name" value="Cell surface lipoprotein"/>
    <property type="match status" value="1"/>
</dbReference>
<dbReference type="Gene3D" id="2.30.180.10">
    <property type="entry name" value="FAS1 domain"/>
    <property type="match status" value="1"/>
</dbReference>
<reference evidence="3" key="1">
    <citation type="journal article" date="2020" name="mSystems">
        <title>Genome- and Community-Level Interaction Insights into Carbon Utilization and Element Cycling Functions of Hydrothermarchaeota in Hydrothermal Sediment.</title>
        <authorList>
            <person name="Zhou Z."/>
            <person name="Liu Y."/>
            <person name="Xu W."/>
            <person name="Pan J."/>
            <person name="Luo Z.H."/>
            <person name="Li M."/>
        </authorList>
    </citation>
    <scope>NUCLEOTIDE SEQUENCE [LARGE SCALE GENOMIC DNA]</scope>
    <source>
        <strain evidence="3">SpSt-381</strain>
    </source>
</reference>